<evidence type="ECO:0000313" key="2">
    <source>
        <dbReference type="EMBL" id="QMV68178.1"/>
    </source>
</evidence>
<protein>
    <submittedName>
        <fullName evidence="2">Efflux RND transporter periplasmic adaptor subunit</fullName>
    </submittedName>
</protein>
<dbReference type="AlphaFoldDB" id="A0A7G5E2F3"/>
<accession>A0A7G5E2F3</accession>
<dbReference type="Proteomes" id="UP000515450">
    <property type="component" value="Chromosome"/>
</dbReference>
<dbReference type="PANTHER" id="PTHR30469:SF15">
    <property type="entry name" value="HLYD FAMILY OF SECRETION PROTEINS"/>
    <property type="match status" value="1"/>
</dbReference>
<dbReference type="Pfam" id="PF25917">
    <property type="entry name" value="BSH_RND"/>
    <property type="match status" value="1"/>
</dbReference>
<dbReference type="GO" id="GO:1990281">
    <property type="term" value="C:efflux pump complex"/>
    <property type="evidence" value="ECO:0007669"/>
    <property type="project" value="TreeGrafter"/>
</dbReference>
<evidence type="ECO:0000259" key="1">
    <source>
        <dbReference type="Pfam" id="PF25917"/>
    </source>
</evidence>
<dbReference type="RefSeq" id="WP_182332660.1">
    <property type="nucleotide sequence ID" value="NZ_CP058555.1"/>
</dbReference>
<name>A0A7G5E2F3_9SPHI</name>
<dbReference type="Gene3D" id="2.40.420.20">
    <property type="match status" value="1"/>
</dbReference>
<dbReference type="Gene3D" id="2.40.50.100">
    <property type="match status" value="1"/>
</dbReference>
<feature type="domain" description="Multidrug resistance protein MdtA-like barrel-sandwich hybrid" evidence="1">
    <location>
        <begin position="65"/>
        <end position="151"/>
    </location>
</feature>
<dbReference type="InterPro" id="IPR058625">
    <property type="entry name" value="MdtA-like_BSH"/>
</dbReference>
<dbReference type="GO" id="GO:0015562">
    <property type="term" value="F:efflux transmembrane transporter activity"/>
    <property type="evidence" value="ECO:0007669"/>
    <property type="project" value="TreeGrafter"/>
</dbReference>
<keyword evidence="3" id="KW-1185">Reference proteome</keyword>
<dbReference type="PANTHER" id="PTHR30469">
    <property type="entry name" value="MULTIDRUG RESISTANCE PROTEIN MDTA"/>
    <property type="match status" value="1"/>
</dbReference>
<dbReference type="PROSITE" id="PS51257">
    <property type="entry name" value="PROKAR_LIPOPROTEIN"/>
    <property type="match status" value="1"/>
</dbReference>
<organism evidence="2 3">
    <name type="scientific">Sphingobacterium paramultivorum</name>
    <dbReference type="NCBI Taxonomy" id="2886510"/>
    <lineage>
        <taxon>Bacteria</taxon>
        <taxon>Pseudomonadati</taxon>
        <taxon>Bacteroidota</taxon>
        <taxon>Sphingobacteriia</taxon>
        <taxon>Sphingobacteriales</taxon>
        <taxon>Sphingobacteriaceae</taxon>
        <taxon>Sphingobacterium</taxon>
    </lineage>
</organism>
<reference evidence="2 3" key="1">
    <citation type="journal article" date="2020" name="G3 (Bethesda)">
        <title>CeMbio - The Caenorhabditis elegans Microbiome Resource.</title>
        <authorList>
            <person name="Dirksen P."/>
            <person name="Assie A."/>
            <person name="Zimmermann J."/>
            <person name="Zhang F."/>
            <person name="Tietje A.M."/>
            <person name="Marsh S.A."/>
            <person name="Felix M.A."/>
            <person name="Shapira M."/>
            <person name="Kaleta C."/>
            <person name="Schulenburg H."/>
            <person name="Samuel B."/>
        </authorList>
    </citation>
    <scope>NUCLEOTIDE SEQUENCE [LARGE SCALE GENOMIC DNA]</scope>
    <source>
        <strain evidence="2 3">BIGb0170</strain>
    </source>
</reference>
<sequence>MKHILALFICSYLLFSCHSGKSENANIADPIIKPATEVSIAFPSDTAKLANMVTLNATAYYLLKSDVKANTNGYITKITIKMADHVNKGMLLFGLETKEARALGNTINKLDPSFHFNGNTTVVSPATGYVAMLNHQIGDYVQDGEILATITDANSFGFVVDVPYEYLQVVKSKKILPITLPDGIVLQGSIAKVMPTVDAVSQTVKILLKVAPNDIPENLIGTISFSKNLDYGLSVPKMAVLSDEGQTSFWVMKLMNDSTAIKTTIEKGIETDKFIQVKSGDLTTKDRVLISGNFGLADTAAVHIRINGKR</sequence>
<evidence type="ECO:0000313" key="3">
    <source>
        <dbReference type="Proteomes" id="UP000515450"/>
    </source>
</evidence>
<dbReference type="EMBL" id="CP058555">
    <property type="protein sequence ID" value="QMV68178.1"/>
    <property type="molecule type" value="Genomic_DNA"/>
</dbReference>
<gene>
    <name evidence="2" type="ORF">HS960_11135</name>
</gene>
<proteinExistence type="predicted"/>